<sequence length="112" mass="13007">MVKSMNQGIHWDGECAGIGNVCPWRLDMVLSHLSKVNPNRDPNTGNSASKYYKKRKIKWFYREDGQDYESRCPEIGNLYSWRLEMVLSHLSKVNPNRDPNRGNSTSKYNKTP</sequence>
<evidence type="ECO:0000256" key="1">
    <source>
        <dbReference type="SAM" id="MobiDB-lite"/>
    </source>
</evidence>
<gene>
    <name evidence="2" type="ORF">HGM15179_018502</name>
</gene>
<keyword evidence="3" id="KW-1185">Reference proteome</keyword>
<organism evidence="2 3">
    <name type="scientific">Zosterops borbonicus</name>
    <dbReference type="NCBI Taxonomy" id="364589"/>
    <lineage>
        <taxon>Eukaryota</taxon>
        <taxon>Metazoa</taxon>
        <taxon>Chordata</taxon>
        <taxon>Craniata</taxon>
        <taxon>Vertebrata</taxon>
        <taxon>Euteleostomi</taxon>
        <taxon>Archelosauria</taxon>
        <taxon>Archosauria</taxon>
        <taxon>Dinosauria</taxon>
        <taxon>Saurischia</taxon>
        <taxon>Theropoda</taxon>
        <taxon>Coelurosauria</taxon>
        <taxon>Aves</taxon>
        <taxon>Neognathae</taxon>
        <taxon>Neoaves</taxon>
        <taxon>Telluraves</taxon>
        <taxon>Australaves</taxon>
        <taxon>Passeriformes</taxon>
        <taxon>Sylvioidea</taxon>
        <taxon>Zosteropidae</taxon>
        <taxon>Zosterops</taxon>
    </lineage>
</organism>
<name>A0A8K1FYW8_9PASS</name>
<evidence type="ECO:0000313" key="2">
    <source>
        <dbReference type="EMBL" id="TRZ08605.1"/>
    </source>
</evidence>
<evidence type="ECO:0000313" key="3">
    <source>
        <dbReference type="Proteomes" id="UP000796761"/>
    </source>
</evidence>
<feature type="compositionally biased region" description="Polar residues" evidence="1">
    <location>
        <begin position="101"/>
        <end position="112"/>
    </location>
</feature>
<accession>A0A8K1FYW8</accession>
<reference evidence="2" key="1">
    <citation type="submission" date="2019-04" db="EMBL/GenBank/DDBJ databases">
        <title>Genome assembly of Zosterops borbonicus 15179.</title>
        <authorList>
            <person name="Leroy T."/>
            <person name="Anselmetti Y."/>
            <person name="Tilak M.-K."/>
            <person name="Nabholz B."/>
        </authorList>
    </citation>
    <scope>NUCLEOTIDE SEQUENCE</scope>
    <source>
        <strain evidence="2">HGM_15179</strain>
        <tissue evidence="2">Muscle</tissue>
    </source>
</reference>
<protein>
    <submittedName>
        <fullName evidence="2">Uncharacterized protein</fullName>
    </submittedName>
</protein>
<proteinExistence type="predicted"/>
<feature type="region of interest" description="Disordered" evidence="1">
    <location>
        <begin position="92"/>
        <end position="112"/>
    </location>
</feature>
<comment type="caution">
    <text evidence="2">The sequence shown here is derived from an EMBL/GenBank/DDBJ whole genome shotgun (WGS) entry which is preliminary data.</text>
</comment>
<dbReference type="AlphaFoldDB" id="A0A8K1FYW8"/>
<dbReference type="Proteomes" id="UP000796761">
    <property type="component" value="Unassembled WGS sequence"/>
</dbReference>
<dbReference type="EMBL" id="SWJQ01001296">
    <property type="protein sequence ID" value="TRZ08605.1"/>
    <property type="molecule type" value="Genomic_DNA"/>
</dbReference>